<evidence type="ECO:0000259" key="11">
    <source>
        <dbReference type="PROSITE" id="PS50507"/>
    </source>
</evidence>
<feature type="transmembrane region" description="Helical" evidence="10">
    <location>
        <begin position="133"/>
        <end position="153"/>
    </location>
</feature>
<keyword evidence="7" id="KW-0788">Thiol protease</keyword>
<reference evidence="13" key="1">
    <citation type="submission" date="2016-11" db="EMBL/GenBank/DDBJ databases">
        <title>Virus-host infection dynamics for marine picoeukaryotes resolved from metatranscriptome.</title>
        <authorList>
            <person name="Moniruzzaman M."/>
            <person name="Wurch L.L."/>
            <person name="Alexander H."/>
            <person name="Dyhrman S.T."/>
            <person name="Gobler C.J."/>
            <person name="Wilhelm S.W."/>
        </authorList>
    </citation>
    <scope>NUCLEOTIDE SEQUENCE</scope>
    <source>
        <strain evidence="13">N_OV_080</strain>
    </source>
</reference>
<dbReference type="InterPro" id="IPR009003">
    <property type="entry name" value="Peptidase_S1_PA"/>
</dbReference>
<evidence type="ECO:0000256" key="6">
    <source>
        <dbReference type="ARBA" id="ARBA00022801"/>
    </source>
</evidence>
<keyword evidence="9" id="KW-0693">Viral RNA replication</keyword>
<dbReference type="CDD" id="cd23195">
    <property type="entry name" value="Marnaviridae_RdRp"/>
    <property type="match status" value="1"/>
</dbReference>
<dbReference type="PROSITE" id="PS51218">
    <property type="entry name" value="SF3_HELICASE_2"/>
    <property type="match status" value="1"/>
</dbReference>
<dbReference type="InterPro" id="IPR043128">
    <property type="entry name" value="Rev_trsase/Diguanyl_cyclase"/>
</dbReference>
<accession>A0A218NJS2</accession>
<protein>
    <submittedName>
        <fullName evidence="13">Putative non-structural protein</fullName>
    </submittedName>
</protein>
<evidence type="ECO:0000256" key="7">
    <source>
        <dbReference type="ARBA" id="ARBA00022807"/>
    </source>
</evidence>
<dbReference type="Gene3D" id="2.40.10.10">
    <property type="entry name" value="Trypsin-like serine proteases"/>
    <property type="match status" value="1"/>
</dbReference>
<evidence type="ECO:0000259" key="12">
    <source>
        <dbReference type="PROSITE" id="PS51218"/>
    </source>
</evidence>
<keyword evidence="10" id="KW-0812">Transmembrane</keyword>
<dbReference type="InterPro" id="IPR000605">
    <property type="entry name" value="Helicase_SF3_ssDNA/RNA_vir"/>
</dbReference>
<dbReference type="InterPro" id="IPR043504">
    <property type="entry name" value="Peptidase_S1_PA_chymotrypsin"/>
</dbReference>
<sequence length="1661" mass="186891">MNKVIFNQFSDEPAILTQRTAIIRRNPGVINPINKTWSKSSYRFSYLKSILFFSVLFLACGLAADIPNEYQAALLARKNLRKNRKPVVPIDDFTEIESNPLLESVPNEVKCEPQYKEVPYSAYRSYKPVPQEIATISGVILGTVLLIFVKYFMKRYSKLIPTEILAIDLLNPQGLTTEILLPQSLTSSIIDTFYSKPFTPDLSAITNVLESVFLYAFSCSRCSDYTEMISVTALFLKSLFKGPVYQLIFKHVKAFWDSIDSLLQSQGSKFSSVTVFLRSILTDYTKIVYSELANKFTAMLSTIIACGVLEISSIPAVFSDITNVISDNINKSAKSVKTSTFHLVYVVADTAVFCLERIESFRTSGNVNSLINSEDQLNELPTLVNIFHAMHAEIYEGDVSRYANFIDVRGRISHIFDRTITNKAIPGNVRLQLQAQKIAIDNKYNKTRAYIAAAKELPEGIGFALVGPPRTGKSVLTKDIHSVVSTVIDIPLTDLNTCSLQTHNGFHSARPGVVFGKIDDMGIQNVPNKFPEEVETVIRAINSEPAFATKADIEDKDMVLLNVMCLVVTSNSSTLGANNCVNDRGALFRRLIRIEVTIKDEFADTGGYAIKRGVPLGSDVALFTISVNKTYMDKGELVSNYVPAYNDEGLLLNLVSKATMLNYVHSTATQHFALQNSKFSKKEPERCAHGVNKLERCTICLPDDDILTSQGLVETVQRLAPLCLRFMAPDFFPKFVEFATALQHTHYILDYVIIGLICLMPLDLYLDIDLLPHHGSMLFLCVAVRYAIRYVYNSIFDYVNEQLVLVGNAEAFANDIKKNFYSCTSDVIISAVAIIGAWKAISSTYNWYQLHGRRFYGLEKQGNIMTMKSATPSHIEKVNVYNKTPKIEPLPTSASNRSTSRFQLTSKLQRSQRRLVIAAGLKYDCAIIPLANTMWVTTSHTVPPNGGDFVIEQVIDEEWHAITKGNICEEDIYRLPDKDLAFIRLDVLGPNQDFIKHIAKTHLNLPDKGVLLSNTREFALAQERVTMEPKIKSVLQPNGAVKEYDGYAYNLKPGSMPGMCGSPLITSNNVITGVHIAGKAMSCFAIPITVGMCMEAHDHLFETPLLSQGGFMTTCDSLLGELTDVHPKSATWFLPPSRHPIYGDIRSLKSTFNSCVKDRSTKPIVQERMGNMGDYGMPKGRGYWVWWNDLNTLSTDVVVPSKFLRRATIDYKKRIDPFIEDFKEHIHPYSLENVLNGEADVAFVDSLNYSTAMGLPYKGQKKDAFELRSDGKRECPDFLKDEMNEFIENARNGEYTIGLGKAVIKDEAIPLEKEKARIFIVCPIVLLLLGRMYTLSILRFFSLYSVRVESAVGINATSLEWRQLYSHITRFGSGRMIAGDFKSFDKIFSPALCMKIIDVIVHIARMGEYDDDDIRVLVAVIYSTFFAPVSWNSTIIIFQGYNTSGNFGTVMFNNIANSILCRSMYFSIYDSLSITVTWMYHERVVQVNYGDDNVLGVHEDEKIFHHTSLQAAFAKCSITYTMADKEAASEELIDISRVDFLKRTFRLEGEYIFAPLAEKSIYKMLTVGIPSKFISEETQLCQVMQSALWEAFQHGEAYYDFIRCLVSEIIEIQDLAPIMGTILSYKEMYDRVIPNYTITSRVTDLEVRKNVHLKLKNLLLD</sequence>
<keyword evidence="10" id="KW-1133">Transmembrane helix</keyword>
<dbReference type="InterPro" id="IPR043502">
    <property type="entry name" value="DNA/RNA_pol_sf"/>
</dbReference>
<organism evidence="13">
    <name type="scientific">Picornavirales N_OV_080</name>
    <dbReference type="NCBI Taxonomy" id="2016022"/>
    <lineage>
        <taxon>Viruses</taxon>
        <taxon>Riboviria</taxon>
        <taxon>Orthornavirae</taxon>
        <taxon>Pisuviricota</taxon>
        <taxon>Pisoniviricetes</taxon>
        <taxon>Picornavirales</taxon>
    </lineage>
</organism>
<dbReference type="GO" id="GO:0003724">
    <property type="term" value="F:RNA helicase activity"/>
    <property type="evidence" value="ECO:0007669"/>
    <property type="project" value="InterPro"/>
</dbReference>
<evidence type="ECO:0000313" key="13">
    <source>
        <dbReference type="EMBL" id="ASG92524.1"/>
    </source>
</evidence>
<dbReference type="Pfam" id="PF00910">
    <property type="entry name" value="RNA_helicase"/>
    <property type="match status" value="1"/>
</dbReference>
<feature type="transmembrane region" description="Helical" evidence="10">
    <location>
        <begin position="45"/>
        <end position="64"/>
    </location>
</feature>
<keyword evidence="5" id="KW-0547">Nucleotide-binding</keyword>
<feature type="domain" description="RdRp catalytic" evidence="11">
    <location>
        <begin position="1374"/>
        <end position="1505"/>
    </location>
</feature>
<dbReference type="GO" id="GO:0003968">
    <property type="term" value="F:RNA-directed RNA polymerase activity"/>
    <property type="evidence" value="ECO:0007669"/>
    <property type="project" value="UniProtKB-KW"/>
</dbReference>
<gene>
    <name evidence="13" type="ORF">N_OV_080_gene1</name>
</gene>
<dbReference type="GO" id="GO:0005524">
    <property type="term" value="F:ATP binding"/>
    <property type="evidence" value="ECO:0007669"/>
    <property type="project" value="UniProtKB-KW"/>
</dbReference>
<keyword evidence="6" id="KW-0378">Hydrolase</keyword>
<keyword evidence="2" id="KW-0645">Protease</keyword>
<dbReference type="EMBL" id="KY130491">
    <property type="protein sequence ID" value="ASG92524.1"/>
    <property type="molecule type" value="Genomic_RNA"/>
</dbReference>
<evidence type="ECO:0000256" key="10">
    <source>
        <dbReference type="SAM" id="Phobius"/>
    </source>
</evidence>
<evidence type="ECO:0000256" key="9">
    <source>
        <dbReference type="ARBA" id="ARBA00022953"/>
    </source>
</evidence>
<feature type="domain" description="SF3 helicase" evidence="12">
    <location>
        <begin position="436"/>
        <end position="611"/>
    </location>
</feature>
<keyword evidence="4" id="KW-0548">Nucleotidyltransferase</keyword>
<dbReference type="Gene3D" id="3.30.70.270">
    <property type="match status" value="1"/>
</dbReference>
<dbReference type="GO" id="GO:0039694">
    <property type="term" value="P:viral RNA genome replication"/>
    <property type="evidence" value="ECO:0007669"/>
    <property type="project" value="InterPro"/>
</dbReference>
<dbReference type="SUPFAM" id="SSF56672">
    <property type="entry name" value="DNA/RNA polymerases"/>
    <property type="match status" value="1"/>
</dbReference>
<evidence type="ECO:0000256" key="4">
    <source>
        <dbReference type="ARBA" id="ARBA00022695"/>
    </source>
</evidence>
<keyword evidence="3" id="KW-0808">Transferase</keyword>
<dbReference type="GO" id="GO:0003723">
    <property type="term" value="F:RNA binding"/>
    <property type="evidence" value="ECO:0007669"/>
    <property type="project" value="InterPro"/>
</dbReference>
<dbReference type="InterPro" id="IPR014759">
    <property type="entry name" value="Helicase_SF3_ssRNA_vir"/>
</dbReference>
<keyword evidence="10" id="KW-0472">Membrane</keyword>
<dbReference type="Gene3D" id="1.20.960.20">
    <property type="match status" value="1"/>
</dbReference>
<dbReference type="InterPro" id="IPR001205">
    <property type="entry name" value="RNA-dir_pol_C"/>
</dbReference>
<evidence type="ECO:0000256" key="8">
    <source>
        <dbReference type="ARBA" id="ARBA00022840"/>
    </source>
</evidence>
<proteinExistence type="predicted"/>
<keyword evidence="1" id="KW-0696">RNA-directed RNA polymerase</keyword>
<dbReference type="InterPro" id="IPR007094">
    <property type="entry name" value="RNA-dir_pol_PSvirus"/>
</dbReference>
<evidence type="ECO:0000256" key="2">
    <source>
        <dbReference type="ARBA" id="ARBA00022670"/>
    </source>
</evidence>
<dbReference type="Pfam" id="PF00680">
    <property type="entry name" value="RdRP_1"/>
    <property type="match status" value="1"/>
</dbReference>
<name>A0A218NJS2_9VIRU</name>
<dbReference type="GO" id="GO:0006351">
    <property type="term" value="P:DNA-templated transcription"/>
    <property type="evidence" value="ECO:0007669"/>
    <property type="project" value="InterPro"/>
</dbReference>
<evidence type="ECO:0000256" key="1">
    <source>
        <dbReference type="ARBA" id="ARBA00022484"/>
    </source>
</evidence>
<dbReference type="SUPFAM" id="SSF50494">
    <property type="entry name" value="Trypsin-like serine proteases"/>
    <property type="match status" value="1"/>
</dbReference>
<dbReference type="PROSITE" id="PS50507">
    <property type="entry name" value="RDRP_SSRNA_POS"/>
    <property type="match status" value="1"/>
</dbReference>
<dbReference type="GO" id="GO:0006508">
    <property type="term" value="P:proteolysis"/>
    <property type="evidence" value="ECO:0007669"/>
    <property type="project" value="UniProtKB-KW"/>
</dbReference>
<dbReference type="GO" id="GO:0008234">
    <property type="term" value="F:cysteine-type peptidase activity"/>
    <property type="evidence" value="ECO:0007669"/>
    <property type="project" value="UniProtKB-KW"/>
</dbReference>
<keyword evidence="8" id="KW-0067">ATP-binding</keyword>
<evidence type="ECO:0000256" key="5">
    <source>
        <dbReference type="ARBA" id="ARBA00022741"/>
    </source>
</evidence>
<evidence type="ECO:0000256" key="3">
    <source>
        <dbReference type="ARBA" id="ARBA00022679"/>
    </source>
</evidence>